<feature type="transmembrane region" description="Helical" evidence="1">
    <location>
        <begin position="20"/>
        <end position="39"/>
    </location>
</feature>
<feature type="transmembrane region" description="Helical" evidence="1">
    <location>
        <begin position="88"/>
        <end position="110"/>
    </location>
</feature>
<feature type="transmembrane region" description="Helical" evidence="1">
    <location>
        <begin position="116"/>
        <end position="133"/>
    </location>
</feature>
<keyword evidence="1" id="KW-0472">Membrane</keyword>
<accession>A0A917MC64</accession>
<name>A0A917MC64_9BACI</name>
<evidence type="ECO:0000313" key="2">
    <source>
        <dbReference type="EMBL" id="GGG88090.1"/>
    </source>
</evidence>
<comment type="caution">
    <text evidence="2">The sequence shown here is derived from an EMBL/GenBank/DDBJ whole genome shotgun (WGS) entry which is preliminary data.</text>
</comment>
<evidence type="ECO:0000256" key="1">
    <source>
        <dbReference type="SAM" id="Phobius"/>
    </source>
</evidence>
<dbReference type="AlphaFoldDB" id="A0A917MC64"/>
<reference evidence="2" key="2">
    <citation type="submission" date="2020-09" db="EMBL/GenBank/DDBJ databases">
        <authorList>
            <person name="Sun Q."/>
            <person name="Zhou Y."/>
        </authorList>
    </citation>
    <scope>NUCLEOTIDE SEQUENCE</scope>
    <source>
        <strain evidence="2">CGMCC 1.12754</strain>
    </source>
</reference>
<dbReference type="RefSeq" id="WP_188456913.1">
    <property type="nucleotide sequence ID" value="NZ_BMFR01000029.1"/>
</dbReference>
<feature type="transmembrane region" description="Helical" evidence="1">
    <location>
        <begin position="173"/>
        <end position="195"/>
    </location>
</feature>
<keyword evidence="1" id="KW-1133">Transmembrane helix</keyword>
<keyword evidence="3" id="KW-1185">Reference proteome</keyword>
<organism evidence="2 3">
    <name type="scientific">Virgibacillus oceani</name>
    <dbReference type="NCBI Taxonomy" id="1479511"/>
    <lineage>
        <taxon>Bacteria</taxon>
        <taxon>Bacillati</taxon>
        <taxon>Bacillota</taxon>
        <taxon>Bacilli</taxon>
        <taxon>Bacillales</taxon>
        <taxon>Bacillaceae</taxon>
        <taxon>Virgibacillus</taxon>
    </lineage>
</organism>
<proteinExistence type="predicted"/>
<dbReference type="Proteomes" id="UP000622860">
    <property type="component" value="Unassembled WGS sequence"/>
</dbReference>
<sequence length="215" mass="23579">MAQTLKTVSRSDVRGTAAGVLFMAFFGTMWAYTGIIGLQGWGDPWLFVASLIVGVALLIGGCLLIYASRDLPNQVPHGDGRRGKKIGFWFNIVFAAEGLAIVVTIAVCNIIGHTEFIPPVIAIIVGVHFLPLANLFQVRIYYLTGVLLCVLPIMTILFVPLNFTLQEHQINAYMFVVGFGSALILWGTSLAIWLMGKRLIGLVSNTLTDEIMHWK</sequence>
<gene>
    <name evidence="2" type="ORF">GCM10011398_37590</name>
</gene>
<keyword evidence="1" id="KW-0812">Transmembrane</keyword>
<reference evidence="2" key="1">
    <citation type="journal article" date="2014" name="Int. J. Syst. Evol. Microbiol.">
        <title>Complete genome sequence of Corynebacterium casei LMG S-19264T (=DSM 44701T), isolated from a smear-ripened cheese.</title>
        <authorList>
            <consortium name="US DOE Joint Genome Institute (JGI-PGF)"/>
            <person name="Walter F."/>
            <person name="Albersmeier A."/>
            <person name="Kalinowski J."/>
            <person name="Ruckert C."/>
        </authorList>
    </citation>
    <scope>NUCLEOTIDE SEQUENCE</scope>
    <source>
        <strain evidence="2">CGMCC 1.12754</strain>
    </source>
</reference>
<dbReference type="EMBL" id="BMFR01000029">
    <property type="protein sequence ID" value="GGG88090.1"/>
    <property type="molecule type" value="Genomic_DNA"/>
</dbReference>
<protein>
    <submittedName>
        <fullName evidence="2">Uncharacterized protein</fullName>
    </submittedName>
</protein>
<feature type="transmembrane region" description="Helical" evidence="1">
    <location>
        <begin position="45"/>
        <end position="67"/>
    </location>
</feature>
<evidence type="ECO:0000313" key="3">
    <source>
        <dbReference type="Proteomes" id="UP000622860"/>
    </source>
</evidence>
<feature type="transmembrane region" description="Helical" evidence="1">
    <location>
        <begin position="140"/>
        <end position="161"/>
    </location>
</feature>